<dbReference type="STRING" id="158898.SAMN04488548_136750"/>
<name>A0A1H2LR64_9ACTN</name>
<dbReference type="Pfam" id="PF23709">
    <property type="entry name" value="MftA"/>
    <property type="match status" value="1"/>
</dbReference>
<dbReference type="EMBL" id="JAVLUS010000006">
    <property type="protein sequence ID" value="MDS1113836.1"/>
    <property type="molecule type" value="Genomic_DNA"/>
</dbReference>
<protein>
    <submittedName>
        <fullName evidence="1 2">Mycofactocin</fullName>
    </submittedName>
</protein>
<dbReference type="InterPro" id="IPR023988">
    <property type="entry name" value="MftA"/>
</dbReference>
<dbReference type="AlphaFoldDB" id="A0A1H2LR64"/>
<organism evidence="2 3">
    <name type="scientific">Gordonia westfalica</name>
    <dbReference type="NCBI Taxonomy" id="158898"/>
    <lineage>
        <taxon>Bacteria</taxon>
        <taxon>Bacillati</taxon>
        <taxon>Actinomycetota</taxon>
        <taxon>Actinomycetes</taxon>
        <taxon>Mycobacteriales</taxon>
        <taxon>Gordoniaceae</taxon>
        <taxon>Gordonia</taxon>
    </lineage>
</organism>
<dbReference type="OrthoDB" id="3699876at2"/>
<evidence type="ECO:0000313" key="4">
    <source>
        <dbReference type="Proteomes" id="UP001265083"/>
    </source>
</evidence>
<evidence type="ECO:0000313" key="3">
    <source>
        <dbReference type="Proteomes" id="UP000183180"/>
    </source>
</evidence>
<keyword evidence="4" id="KW-1185">Reference proteome</keyword>
<evidence type="ECO:0000313" key="1">
    <source>
        <dbReference type="EMBL" id="MDS1113836.1"/>
    </source>
</evidence>
<reference evidence="1 4" key="2">
    <citation type="submission" date="2023-08" db="EMBL/GenBank/DDBJ databases">
        <title>Bioegradation of LLDPE and BLDPE plastic by marine bacteria from coast plastic debris.</title>
        <authorList>
            <person name="Rong Z."/>
        </authorList>
    </citation>
    <scope>NUCLEOTIDE SEQUENCE [LARGE SCALE GENOMIC DNA]</scope>
    <source>
        <strain evidence="1 4">Z-2</strain>
    </source>
</reference>
<accession>A0A1H2LR64</accession>
<evidence type="ECO:0000313" key="2">
    <source>
        <dbReference type="EMBL" id="SDU83503.1"/>
    </source>
</evidence>
<sequence>MADQSAVTAQGSNETELIAESLVEEVSIDGMCGVY</sequence>
<dbReference type="Proteomes" id="UP000183180">
    <property type="component" value="Unassembled WGS sequence"/>
</dbReference>
<dbReference type="EMBL" id="FNLM01000036">
    <property type="protein sequence ID" value="SDU83503.1"/>
    <property type="molecule type" value="Genomic_DNA"/>
</dbReference>
<dbReference type="Proteomes" id="UP001265083">
    <property type="component" value="Unassembled WGS sequence"/>
</dbReference>
<reference evidence="2 3" key="1">
    <citation type="submission" date="2016-10" db="EMBL/GenBank/DDBJ databases">
        <authorList>
            <person name="de Groot N.N."/>
        </authorList>
    </citation>
    <scope>NUCLEOTIDE SEQUENCE [LARGE SCALE GENOMIC DNA]</scope>
    <source>
        <strain evidence="2 3">DSM 44215</strain>
    </source>
</reference>
<dbReference type="RefSeq" id="WP_074854082.1">
    <property type="nucleotide sequence ID" value="NZ_FNLM01000036.1"/>
</dbReference>
<gene>
    <name evidence="1" type="primary">mftA</name>
    <name evidence="1" type="ORF">RD149_08650</name>
    <name evidence="2" type="ORF">SAMN04488548_136750</name>
</gene>
<dbReference type="NCBIfam" id="TIGR03969">
    <property type="entry name" value="mycofactocin"/>
    <property type="match status" value="1"/>
</dbReference>
<proteinExistence type="predicted"/>